<sequence>MTRDETEFRIRPGKPRDHQPRPPRVRRKPQGFLAEVHQAVRRAGGDPNRLAGKRGASGRFNARGRGAKVAAELKGRNPWSRGPDGSRTRARRVTVKARIVKLNPQRGAARGRSFVSAKAVDAHVRYLERDGVTRDGERGKVYSATEDAVDGRDFLDRGREDRHQFRFIVSAEVGVDLSDLRQTTRDLMVQMEADLQTRLEWIAVDHYNTGHPHTHILVRGVTDQGKILNIAGDYIAHGIRERASEIVTLELGRQTELEVTDQLRREIETDRFTRLDRMLIAEQEAANEFADLRPDHDTLETMKRNRALLIARARRLEKMGLATEVRPGEWHISDRAEGALRALGEREDIIKSMHRALDGNDLNEARGISQLAVHRDKLRDRITGRVLARDLAGDGNGDRVQLVIDGTDGRVHQIELRADRCDGIGRGVIVAAAPPPTDTRAADRNILAATGSGGTYHPSRHIEIARAEKVTPDPERFVAAHVRRLEALRRAGIVERWSEDHWKVPQDLPERGLAYDRKWHGAGAKVEMLSPIGLDKQVTHDGATWLDKELMRQGSPDLREAGFGLEMKRAIERRKQVLVQRNDVRDLDEGRVRAPRDLVQRLEAREIDRVGRAMAAERGRDWTQVKPGSRFGGELVGSTQLPSGRFAMIDNGMGFSLVPWNDALERRMGQQIGGVGLPGGGVDWMLGRKRGLGL</sequence>
<feature type="compositionally biased region" description="Basic and acidic residues" evidence="1">
    <location>
        <begin position="1"/>
        <end position="20"/>
    </location>
</feature>
<organism evidence="2 3">
    <name type="scientific">Rhodophyticola porphyridii</name>
    <dbReference type="NCBI Taxonomy" id="1852017"/>
    <lineage>
        <taxon>Bacteria</taxon>
        <taxon>Pseudomonadati</taxon>
        <taxon>Pseudomonadota</taxon>
        <taxon>Alphaproteobacteria</taxon>
        <taxon>Rhodobacterales</taxon>
        <taxon>Roseobacteraceae</taxon>
        <taxon>Rhodophyticola</taxon>
    </lineage>
</organism>
<proteinExistence type="predicted"/>
<name>A0A3L9Y989_9RHOB</name>
<dbReference type="InterPro" id="IPR021795">
    <property type="entry name" value="DUF3363"/>
</dbReference>
<dbReference type="RefSeq" id="WP_121896694.1">
    <property type="nucleotide sequence ID" value="NZ_RCNT01000001.1"/>
</dbReference>
<gene>
    <name evidence="2" type="ORF">D9R08_04170</name>
</gene>
<protein>
    <submittedName>
        <fullName evidence="2">DUF3363 domain-containing protein</fullName>
    </submittedName>
</protein>
<dbReference type="Pfam" id="PF11843">
    <property type="entry name" value="DUF3363"/>
    <property type="match status" value="1"/>
</dbReference>
<evidence type="ECO:0000313" key="3">
    <source>
        <dbReference type="Proteomes" id="UP000281343"/>
    </source>
</evidence>
<comment type="caution">
    <text evidence="2">The sequence shown here is derived from an EMBL/GenBank/DDBJ whole genome shotgun (WGS) entry which is preliminary data.</text>
</comment>
<dbReference type="AlphaFoldDB" id="A0A3L9Y989"/>
<keyword evidence="3" id="KW-1185">Reference proteome</keyword>
<reference evidence="2 3" key="1">
    <citation type="submission" date="2018-10" db="EMBL/GenBank/DDBJ databases">
        <authorList>
            <person name="Jung H.S."/>
            <person name="Jeon C.O."/>
        </authorList>
    </citation>
    <scope>NUCLEOTIDE SEQUENCE [LARGE SCALE GENOMIC DNA]</scope>
    <source>
        <strain evidence="2 3">MA-7-27</strain>
    </source>
</reference>
<dbReference type="EMBL" id="RCNT01000001">
    <property type="protein sequence ID" value="RMA44105.1"/>
    <property type="molecule type" value="Genomic_DNA"/>
</dbReference>
<evidence type="ECO:0000313" key="2">
    <source>
        <dbReference type="EMBL" id="RMA44105.1"/>
    </source>
</evidence>
<dbReference type="OrthoDB" id="9809969at2"/>
<dbReference type="Proteomes" id="UP000281343">
    <property type="component" value="Unassembled WGS sequence"/>
</dbReference>
<feature type="region of interest" description="Disordered" evidence="1">
    <location>
        <begin position="1"/>
        <end position="29"/>
    </location>
</feature>
<accession>A0A3L9Y989</accession>
<evidence type="ECO:0000256" key="1">
    <source>
        <dbReference type="SAM" id="MobiDB-lite"/>
    </source>
</evidence>